<gene>
    <name evidence="12" type="ORF">SAMN05421512_105139</name>
</gene>
<accession>A0A285SKD5</accession>
<dbReference type="RefSeq" id="WP_097174828.1">
    <property type="nucleotide sequence ID" value="NZ_OBML01000005.1"/>
</dbReference>
<keyword evidence="7 12" id="KW-0067">ATP-binding</keyword>
<comment type="subcellular location">
    <subcellularLocation>
        <location evidence="1">Cell membrane</location>
        <topology evidence="1">Peripheral membrane protein</topology>
    </subcellularLocation>
</comment>
<dbReference type="Pfam" id="PF00005">
    <property type="entry name" value="ABC_tran"/>
    <property type="match status" value="1"/>
</dbReference>
<name>A0A285SKD5_9HYPH</name>
<keyword evidence="8" id="KW-0408">Iron</keyword>
<keyword evidence="13" id="KW-1185">Reference proteome</keyword>
<evidence type="ECO:0000256" key="8">
    <source>
        <dbReference type="ARBA" id="ARBA00023004"/>
    </source>
</evidence>
<dbReference type="InterPro" id="IPR027417">
    <property type="entry name" value="P-loop_NTPase"/>
</dbReference>
<feature type="domain" description="ABC transporter" evidence="11">
    <location>
        <begin position="2"/>
        <end position="236"/>
    </location>
</feature>
<dbReference type="OrthoDB" id="9805601at2"/>
<evidence type="ECO:0000256" key="4">
    <source>
        <dbReference type="ARBA" id="ARBA00022475"/>
    </source>
</evidence>
<evidence type="ECO:0000256" key="9">
    <source>
        <dbReference type="ARBA" id="ARBA00023065"/>
    </source>
</evidence>
<dbReference type="EMBL" id="OBML01000005">
    <property type="protein sequence ID" value="SOC06613.1"/>
    <property type="molecule type" value="Genomic_DNA"/>
</dbReference>
<keyword evidence="3" id="KW-0813">Transport</keyword>
<dbReference type="CDD" id="cd03214">
    <property type="entry name" value="ABC_Iron-Siderophores_B12_Hemin"/>
    <property type="match status" value="1"/>
</dbReference>
<dbReference type="AlphaFoldDB" id="A0A285SKD5"/>
<dbReference type="PROSITE" id="PS50893">
    <property type="entry name" value="ABC_TRANSPORTER_2"/>
    <property type="match status" value="1"/>
</dbReference>
<dbReference type="SMART" id="SM00382">
    <property type="entry name" value="AAA"/>
    <property type="match status" value="1"/>
</dbReference>
<proteinExistence type="inferred from homology"/>
<dbReference type="FunFam" id="3.40.50.300:FF:000134">
    <property type="entry name" value="Iron-enterobactin ABC transporter ATP-binding protein"/>
    <property type="match status" value="1"/>
</dbReference>
<comment type="similarity">
    <text evidence="2">Belongs to the ABC transporter superfamily.</text>
</comment>
<keyword evidence="6" id="KW-0547">Nucleotide-binding</keyword>
<evidence type="ECO:0000313" key="13">
    <source>
        <dbReference type="Proteomes" id="UP000219331"/>
    </source>
</evidence>
<evidence type="ECO:0000313" key="12">
    <source>
        <dbReference type="EMBL" id="SOC06613.1"/>
    </source>
</evidence>
<dbReference type="GO" id="GO:0016887">
    <property type="term" value="F:ATP hydrolysis activity"/>
    <property type="evidence" value="ECO:0007669"/>
    <property type="project" value="InterPro"/>
</dbReference>
<reference evidence="12 13" key="1">
    <citation type="submission" date="2017-08" db="EMBL/GenBank/DDBJ databases">
        <authorList>
            <person name="de Groot N.N."/>
        </authorList>
    </citation>
    <scope>NUCLEOTIDE SEQUENCE [LARGE SCALE GENOMIC DNA]</scope>
    <source>
        <strain evidence="12 13">USBA 352</strain>
    </source>
</reference>
<dbReference type="InterPro" id="IPR003593">
    <property type="entry name" value="AAA+_ATPase"/>
</dbReference>
<organism evidence="12 13">
    <name type="scientific">Stappia indica</name>
    <dbReference type="NCBI Taxonomy" id="538381"/>
    <lineage>
        <taxon>Bacteria</taxon>
        <taxon>Pseudomonadati</taxon>
        <taxon>Pseudomonadota</taxon>
        <taxon>Alphaproteobacteria</taxon>
        <taxon>Hyphomicrobiales</taxon>
        <taxon>Stappiaceae</taxon>
        <taxon>Stappia</taxon>
    </lineage>
</organism>
<dbReference type="SUPFAM" id="SSF52540">
    <property type="entry name" value="P-loop containing nucleoside triphosphate hydrolases"/>
    <property type="match status" value="1"/>
</dbReference>
<evidence type="ECO:0000256" key="2">
    <source>
        <dbReference type="ARBA" id="ARBA00005417"/>
    </source>
</evidence>
<dbReference type="InterPro" id="IPR003439">
    <property type="entry name" value="ABC_transporter-like_ATP-bd"/>
</dbReference>
<evidence type="ECO:0000256" key="7">
    <source>
        <dbReference type="ARBA" id="ARBA00022840"/>
    </source>
</evidence>
<evidence type="ECO:0000256" key="10">
    <source>
        <dbReference type="ARBA" id="ARBA00023136"/>
    </source>
</evidence>
<evidence type="ECO:0000256" key="5">
    <source>
        <dbReference type="ARBA" id="ARBA00022496"/>
    </source>
</evidence>
<keyword evidence="5" id="KW-0410">Iron transport</keyword>
<dbReference type="GO" id="GO:0005886">
    <property type="term" value="C:plasma membrane"/>
    <property type="evidence" value="ECO:0007669"/>
    <property type="project" value="UniProtKB-SubCell"/>
</dbReference>
<evidence type="ECO:0000259" key="11">
    <source>
        <dbReference type="PROSITE" id="PS50893"/>
    </source>
</evidence>
<dbReference type="PANTHER" id="PTHR42771">
    <property type="entry name" value="IRON(3+)-HYDROXAMATE IMPORT ATP-BINDING PROTEIN FHUC"/>
    <property type="match status" value="1"/>
</dbReference>
<dbReference type="Gene3D" id="3.40.50.300">
    <property type="entry name" value="P-loop containing nucleotide triphosphate hydrolases"/>
    <property type="match status" value="1"/>
</dbReference>
<dbReference type="PANTHER" id="PTHR42771:SF3">
    <property type="entry name" value="PETROBACTIN IMPORT ATP-BINDING PROTEIN YCLP"/>
    <property type="match status" value="1"/>
</dbReference>
<sequence>MIEIEGLTKAYDGHVVVDGVSLTIPRGGLTGIIGPNGAGKSTLLGLIARLLAADRGTVTVDGLDVATTAGEVLSRRLSVLKQDNSIAARLTVRDLVAFGRYPHSRGRLGDVDHAMIGRALSYLGLEPIADRFLDELSGGQRQRAYVAMVLAQDTDYMLFDEPLASLDIRHAVSMMHLLRDASRRFGKAVVVVLHDINIAGNFSDRIIGMKQGRVLCHGSAGDVMTGANLTAIYDIPIAVHRLEGQFVTTYALPEGADGA</sequence>
<dbReference type="GO" id="GO:0006826">
    <property type="term" value="P:iron ion transport"/>
    <property type="evidence" value="ECO:0007669"/>
    <property type="project" value="UniProtKB-KW"/>
</dbReference>
<evidence type="ECO:0000256" key="3">
    <source>
        <dbReference type="ARBA" id="ARBA00022448"/>
    </source>
</evidence>
<keyword evidence="9" id="KW-0406">Ion transport</keyword>
<dbReference type="Proteomes" id="UP000219331">
    <property type="component" value="Unassembled WGS sequence"/>
</dbReference>
<dbReference type="GO" id="GO:0005524">
    <property type="term" value="F:ATP binding"/>
    <property type="evidence" value="ECO:0007669"/>
    <property type="project" value="UniProtKB-KW"/>
</dbReference>
<evidence type="ECO:0000256" key="1">
    <source>
        <dbReference type="ARBA" id="ARBA00004202"/>
    </source>
</evidence>
<protein>
    <submittedName>
        <fullName evidence="12">Iron complex transport system ATP-binding protein</fullName>
    </submittedName>
</protein>
<dbReference type="InterPro" id="IPR051535">
    <property type="entry name" value="Siderophore_ABC-ATPase"/>
</dbReference>
<evidence type="ECO:0000256" key="6">
    <source>
        <dbReference type="ARBA" id="ARBA00022741"/>
    </source>
</evidence>
<dbReference type="STRING" id="538381.GCA_001696535_02151"/>
<keyword evidence="4" id="KW-1003">Cell membrane</keyword>
<keyword evidence="10" id="KW-0472">Membrane</keyword>